<evidence type="ECO:0000313" key="5">
    <source>
        <dbReference type="Proteomes" id="UP000238296"/>
    </source>
</evidence>
<gene>
    <name evidence="4" type="ORF">C1Y40_04378</name>
</gene>
<accession>A0A2S8BFM8</accession>
<reference evidence="4 5" key="1">
    <citation type="journal article" date="2017" name="Int. J. Syst. Evol. Microbiol.">
        <title>Mycobacterium talmoniae sp. nov., a slowly growing mycobacterium isolated from human respiratory samples.</title>
        <authorList>
            <person name="Davidson R.M."/>
            <person name="DeGroote M.A."/>
            <person name="Marola J.L."/>
            <person name="Buss S."/>
            <person name="Jones V."/>
            <person name="McNeil M.R."/>
            <person name="Freifeld A.G."/>
            <person name="Elaine Epperson L."/>
            <person name="Hasan N.A."/>
            <person name="Jackson M."/>
            <person name="Iwen P.C."/>
            <person name="Salfinger M."/>
            <person name="Strong M."/>
        </authorList>
    </citation>
    <scope>NUCLEOTIDE SEQUENCE [LARGE SCALE GENOMIC DNA]</scope>
    <source>
        <strain evidence="4 5">ATCC BAA-2683</strain>
    </source>
</reference>
<evidence type="ECO:0000313" key="4">
    <source>
        <dbReference type="EMBL" id="PQM45464.1"/>
    </source>
</evidence>
<keyword evidence="3" id="KW-0812">Transmembrane</keyword>
<comment type="subcellular location">
    <subcellularLocation>
        <location evidence="1">Membrane</location>
    </subcellularLocation>
</comment>
<dbReference type="Proteomes" id="UP000238296">
    <property type="component" value="Unassembled WGS sequence"/>
</dbReference>
<evidence type="ECO:0000256" key="2">
    <source>
        <dbReference type="ARBA" id="ARBA00023136"/>
    </source>
</evidence>
<feature type="transmembrane region" description="Helical" evidence="3">
    <location>
        <begin position="17"/>
        <end position="40"/>
    </location>
</feature>
<dbReference type="PANTHER" id="PTHR37042:SF4">
    <property type="entry name" value="OUTER MEMBRANE PROTEIN RV1973"/>
    <property type="match status" value="1"/>
</dbReference>
<evidence type="ECO:0000256" key="1">
    <source>
        <dbReference type="ARBA" id="ARBA00004370"/>
    </source>
</evidence>
<keyword evidence="3" id="KW-1133">Transmembrane helix</keyword>
<sequence>MTSHPTPAPVRRPNRPLWVITAVLVVLTVAVGIGAVLLTVTKNRPSHQPPDYAAIEGAARDTALALISITPATARDDVANVQKFLIGEALDQYRRGIDAVVATAEQQHTSTKGTVIAVGVTTADASSATVLVFADQAVTQGSGQPNLDRSRLQFHLVKNSGRWLVDKFAIM</sequence>
<dbReference type="AlphaFoldDB" id="A0A2S8BFM8"/>
<evidence type="ECO:0008006" key="6">
    <source>
        <dbReference type="Google" id="ProtNLM"/>
    </source>
</evidence>
<proteinExistence type="predicted"/>
<dbReference type="EMBL" id="PPEA01000640">
    <property type="protein sequence ID" value="PQM45464.1"/>
    <property type="molecule type" value="Genomic_DNA"/>
</dbReference>
<dbReference type="PANTHER" id="PTHR37042">
    <property type="entry name" value="OUTER MEMBRANE PROTEIN RV1973"/>
    <property type="match status" value="1"/>
</dbReference>
<name>A0A2S8BFM8_9MYCO</name>
<organism evidence="4 5">
    <name type="scientific">Mycobacterium talmoniae</name>
    <dbReference type="NCBI Taxonomy" id="1858794"/>
    <lineage>
        <taxon>Bacteria</taxon>
        <taxon>Bacillati</taxon>
        <taxon>Actinomycetota</taxon>
        <taxon>Actinomycetes</taxon>
        <taxon>Mycobacteriales</taxon>
        <taxon>Mycobacteriaceae</taxon>
        <taxon>Mycobacterium</taxon>
    </lineage>
</organism>
<comment type="caution">
    <text evidence="4">The sequence shown here is derived from an EMBL/GenBank/DDBJ whole genome shotgun (WGS) entry which is preliminary data.</text>
</comment>
<protein>
    <recommendedName>
        <fullName evidence="6">Mammalian cell entry protein</fullName>
    </recommendedName>
</protein>
<dbReference type="GO" id="GO:0016020">
    <property type="term" value="C:membrane"/>
    <property type="evidence" value="ECO:0007669"/>
    <property type="project" value="UniProtKB-SubCell"/>
</dbReference>
<keyword evidence="2 3" id="KW-0472">Membrane</keyword>
<evidence type="ECO:0000256" key="3">
    <source>
        <dbReference type="SAM" id="Phobius"/>
    </source>
</evidence>